<protein>
    <recommendedName>
        <fullName evidence="2">DNA2/NAM7 helicase helicase domain-containing protein</fullName>
    </recommendedName>
</protein>
<feature type="compositionally biased region" description="Pro residues" evidence="1">
    <location>
        <begin position="294"/>
        <end position="313"/>
    </location>
</feature>
<dbReference type="PANTHER" id="PTHR10887:SF495">
    <property type="entry name" value="HELICASE SENATAXIN ISOFORM X1-RELATED"/>
    <property type="match status" value="1"/>
</dbReference>
<dbReference type="Pfam" id="PF13086">
    <property type="entry name" value="AAA_11"/>
    <property type="match status" value="1"/>
</dbReference>
<feature type="compositionally biased region" description="Low complexity" evidence="1">
    <location>
        <begin position="209"/>
        <end position="220"/>
    </location>
</feature>
<comment type="caution">
    <text evidence="3">The sequence shown here is derived from an EMBL/GenBank/DDBJ whole genome shotgun (WGS) entry which is preliminary data.</text>
</comment>
<dbReference type="AlphaFoldDB" id="A0A397BNI6"/>
<sequence length="787" mass="83709">MHQHSQGRGHERKQATTLRPAQDELPGTLADVEECVARLKKHVHDASLPQSIRRKIQTVHAAVQSLRANVDSELVHIRPTTSPPERSEFNCVEIAMEKLQRRIRADNRKRIVMDSDATESEPEQVVGPSVPIPLVKMEDPTVKDERSGAEESATTTVAKKKRKRIIRMNGSSDEGGKAPPHKVKVPPLLPPHNAQQPYASDTETDDGMTTTAPSPASRATNDQNSPSTSKIALPPTLSADVIDKLDGGDDSIQEPATPPPPRPPLVVAKTRHDPSTYSGDSSDDEIALPQTKPRTPPRQPPPPSIPSAAPPVAPGRSPSRSTTGGAAASLVAATAPVLPTQCSESTVHAWANHVDMSISDDDDVIEVSPLHASPPSVNPAISSPSPSLTKHSTSTTPPPKALDMTPNSVRPPGPSNAAPLQTFHASDKKITTTMPPPSNPPTTLSDALVASAIDISSSDSSDDSLPPRKRVSVWHTTPMANANAASSSDDDASSSDGEDAAARTHHHHPPPPTKTLLASPHRGPLWPNLDKFIGMLVHPTRPRLLPHNFIFPKAYASVAHYMSGLQQAIVEECLCAFANHPPPSRHPPLATVTIAAVSTYNPSLQSVLFRLTRPKPPKAASMSSLLQSHDLLVLYPTSTTSALSHPCKKNKATTTACPPPSGIPAIALSTSLTQDDLVVLVSHVHSIDALASFDVHVVGNLTTGSREYQAALSLSSWPASLQTMVTSAVVPTSASLGVLPLALIPSLQQHFNQHQFQAIQRAIHQPMTLIQGPPGTGKTHTILGIIQ</sequence>
<evidence type="ECO:0000313" key="3">
    <source>
        <dbReference type="EMBL" id="RHY19738.1"/>
    </source>
</evidence>
<dbReference type="InterPro" id="IPR041677">
    <property type="entry name" value="DNA2/NAM7_AAA_11"/>
</dbReference>
<reference evidence="3 4" key="1">
    <citation type="submission" date="2018-08" db="EMBL/GenBank/DDBJ databases">
        <title>Aphanomyces genome sequencing and annotation.</title>
        <authorList>
            <person name="Minardi D."/>
            <person name="Oidtmann B."/>
            <person name="Van Der Giezen M."/>
            <person name="Studholme D.J."/>
        </authorList>
    </citation>
    <scope>NUCLEOTIDE SEQUENCE [LARGE SCALE GENOMIC DNA]</scope>
    <source>
        <strain evidence="3 4">Kv</strain>
    </source>
</reference>
<dbReference type="GO" id="GO:0004386">
    <property type="term" value="F:helicase activity"/>
    <property type="evidence" value="ECO:0007669"/>
    <property type="project" value="InterPro"/>
</dbReference>
<feature type="compositionally biased region" description="Low complexity" evidence="1">
    <location>
        <begin position="382"/>
        <end position="395"/>
    </location>
</feature>
<evidence type="ECO:0000256" key="1">
    <source>
        <dbReference type="SAM" id="MobiDB-lite"/>
    </source>
</evidence>
<feature type="domain" description="DNA2/NAM7 helicase helicase" evidence="2">
    <location>
        <begin position="750"/>
        <end position="786"/>
    </location>
</feature>
<proteinExistence type="predicted"/>
<evidence type="ECO:0000313" key="4">
    <source>
        <dbReference type="Proteomes" id="UP000265427"/>
    </source>
</evidence>
<feature type="region of interest" description="Disordered" evidence="1">
    <location>
        <begin position="138"/>
        <end position="328"/>
    </location>
</feature>
<dbReference type="InterPro" id="IPR027417">
    <property type="entry name" value="P-loop_NTPase"/>
</dbReference>
<feature type="region of interest" description="Disordered" evidence="1">
    <location>
        <begin position="479"/>
        <end position="521"/>
    </location>
</feature>
<dbReference type="GO" id="GO:0016604">
    <property type="term" value="C:nuclear body"/>
    <property type="evidence" value="ECO:0007669"/>
    <property type="project" value="TreeGrafter"/>
</dbReference>
<evidence type="ECO:0000259" key="2">
    <source>
        <dbReference type="Pfam" id="PF13086"/>
    </source>
</evidence>
<feature type="compositionally biased region" description="Basic and acidic residues" evidence="1">
    <location>
        <begin position="138"/>
        <end position="149"/>
    </location>
</feature>
<feature type="region of interest" description="Disordered" evidence="1">
    <location>
        <begin position="1"/>
        <end position="26"/>
    </location>
</feature>
<dbReference type="Gene3D" id="3.40.50.300">
    <property type="entry name" value="P-loop containing nucleotide triphosphate hydrolases"/>
    <property type="match status" value="1"/>
</dbReference>
<organism evidence="3 4">
    <name type="scientific">Aphanomyces astaci</name>
    <name type="common">Crayfish plague agent</name>
    <dbReference type="NCBI Taxonomy" id="112090"/>
    <lineage>
        <taxon>Eukaryota</taxon>
        <taxon>Sar</taxon>
        <taxon>Stramenopiles</taxon>
        <taxon>Oomycota</taxon>
        <taxon>Saprolegniomycetes</taxon>
        <taxon>Saprolegniales</taxon>
        <taxon>Verrucalvaceae</taxon>
        <taxon>Aphanomyces</taxon>
    </lineage>
</organism>
<dbReference type="GO" id="GO:0006369">
    <property type="term" value="P:termination of RNA polymerase II transcription"/>
    <property type="evidence" value="ECO:0007669"/>
    <property type="project" value="TreeGrafter"/>
</dbReference>
<dbReference type="SUPFAM" id="SSF52540">
    <property type="entry name" value="P-loop containing nucleoside triphosphate hydrolases"/>
    <property type="match status" value="1"/>
</dbReference>
<dbReference type="EMBL" id="QUSZ01003099">
    <property type="protein sequence ID" value="RHY19738.1"/>
    <property type="molecule type" value="Genomic_DNA"/>
</dbReference>
<feature type="region of interest" description="Disordered" evidence="1">
    <location>
        <begin position="365"/>
        <end position="420"/>
    </location>
</feature>
<dbReference type="VEuPathDB" id="FungiDB:H257_09347"/>
<gene>
    <name evidence="3" type="ORF">DYB36_011095</name>
</gene>
<dbReference type="GO" id="GO:0001147">
    <property type="term" value="F:transcription termination site sequence-specific DNA binding"/>
    <property type="evidence" value="ECO:0007669"/>
    <property type="project" value="TreeGrafter"/>
</dbReference>
<dbReference type="Proteomes" id="UP000265427">
    <property type="component" value="Unassembled WGS sequence"/>
</dbReference>
<dbReference type="InterPro" id="IPR045055">
    <property type="entry name" value="DNA2/NAM7-like"/>
</dbReference>
<feature type="compositionally biased region" description="Polar residues" evidence="1">
    <location>
        <begin position="221"/>
        <end position="230"/>
    </location>
</feature>
<feature type="compositionally biased region" description="Acidic residues" evidence="1">
    <location>
        <begin position="488"/>
        <end position="499"/>
    </location>
</feature>
<dbReference type="PANTHER" id="PTHR10887">
    <property type="entry name" value="DNA2/NAM7 HELICASE FAMILY"/>
    <property type="match status" value="1"/>
</dbReference>
<accession>A0A397BNI6</accession>
<name>A0A397BNI6_APHAT</name>